<dbReference type="GO" id="GO:0033194">
    <property type="term" value="P:response to hydroperoxide"/>
    <property type="evidence" value="ECO:0007669"/>
    <property type="project" value="TreeGrafter"/>
</dbReference>
<dbReference type="EMBL" id="SPQQ01000008">
    <property type="protein sequence ID" value="TGE36293.1"/>
    <property type="molecule type" value="Genomic_DNA"/>
</dbReference>
<dbReference type="Proteomes" id="UP000298460">
    <property type="component" value="Unassembled WGS sequence"/>
</dbReference>
<keyword evidence="3" id="KW-1185">Reference proteome</keyword>
<evidence type="ECO:0000313" key="2">
    <source>
        <dbReference type="EMBL" id="TGE36293.1"/>
    </source>
</evidence>
<gene>
    <name evidence="2" type="primary">yaaA</name>
    <name evidence="2" type="ORF">E4K67_20355</name>
</gene>
<evidence type="ECO:0000256" key="1">
    <source>
        <dbReference type="HAMAP-Rule" id="MF_00652"/>
    </source>
</evidence>
<evidence type="ECO:0000313" key="3">
    <source>
        <dbReference type="Proteomes" id="UP000298460"/>
    </source>
</evidence>
<sequence length="249" mass="29501">MKIIISPAKKMNMDADFLPSRNPPVYLEKAQKLKEYLQSLTYEDLKKLLCCNDEIARLNYERYQKMDLCGYTNLAILSYDGIQYKYMAPQVFEDDYFDYIENHLRILSGFYGILKPFDGVVPYRLEMQTKLKTAFCHNMYDYWKDDIYRDLTQNDTTILNLASTEYSKTVEKYLTADINYITCRFGELIGSIVIEKGVYVKMARGEMVRFMAENAVENLDEIKEFNRLNFIYMDELSDNKTFVFLKTRK</sequence>
<dbReference type="HAMAP" id="MF_00652">
    <property type="entry name" value="UPF0246"/>
    <property type="match status" value="1"/>
</dbReference>
<protein>
    <recommendedName>
        <fullName evidence="1">UPF0246 protein E4K67_20355</fullName>
    </recommendedName>
</protein>
<dbReference type="GO" id="GO:0005829">
    <property type="term" value="C:cytosol"/>
    <property type="evidence" value="ECO:0007669"/>
    <property type="project" value="TreeGrafter"/>
</dbReference>
<reference evidence="2 3" key="1">
    <citation type="submission" date="2019-03" db="EMBL/GenBank/DDBJ databases">
        <title>Draft Genome Sequence of Desulfosporosinus fructosivorans Strain 63.6F, Isolated from Marine Sediment in the Baltic Sea.</title>
        <authorList>
            <person name="Hausmann B."/>
            <person name="Vandieken V."/>
            <person name="Pjevac P."/>
            <person name="Schreck K."/>
            <person name="Herbold C.W."/>
            <person name="Loy A."/>
        </authorList>
    </citation>
    <scope>NUCLEOTIDE SEQUENCE [LARGE SCALE GENOMIC DNA]</scope>
    <source>
        <strain evidence="2 3">63.6F</strain>
    </source>
</reference>
<proteinExistence type="inferred from homology"/>
<comment type="caution">
    <text evidence="2">The sequence shown here is derived from an EMBL/GenBank/DDBJ whole genome shotgun (WGS) entry which is preliminary data.</text>
</comment>
<accession>A0A4Z0R2C7</accession>
<dbReference type="InterPro" id="IPR005583">
    <property type="entry name" value="YaaA"/>
</dbReference>
<organism evidence="2 3">
    <name type="scientific">Desulfosporosinus fructosivorans</name>
    <dbReference type="NCBI Taxonomy" id="2018669"/>
    <lineage>
        <taxon>Bacteria</taxon>
        <taxon>Bacillati</taxon>
        <taxon>Bacillota</taxon>
        <taxon>Clostridia</taxon>
        <taxon>Eubacteriales</taxon>
        <taxon>Desulfitobacteriaceae</taxon>
        <taxon>Desulfosporosinus</taxon>
    </lineage>
</organism>
<dbReference type="AlphaFoldDB" id="A0A4Z0R2C7"/>
<dbReference type="RefSeq" id="WP_135550084.1">
    <property type="nucleotide sequence ID" value="NZ_SPQQ01000008.1"/>
</dbReference>
<dbReference type="NCBIfam" id="NF002543">
    <property type="entry name" value="PRK02101.1-4"/>
    <property type="match status" value="1"/>
</dbReference>
<dbReference type="PANTHER" id="PTHR30283:SF4">
    <property type="entry name" value="PEROXIDE STRESS RESISTANCE PROTEIN YAAA"/>
    <property type="match status" value="1"/>
</dbReference>
<dbReference type="Pfam" id="PF03883">
    <property type="entry name" value="H2O2_YaaD"/>
    <property type="match status" value="1"/>
</dbReference>
<dbReference type="OrthoDB" id="9777133at2"/>
<name>A0A4Z0R2C7_9FIRM</name>
<comment type="similarity">
    <text evidence="1">Belongs to the UPF0246 family.</text>
</comment>
<dbReference type="PANTHER" id="PTHR30283">
    <property type="entry name" value="PEROXIDE STRESS RESPONSE PROTEIN YAAA"/>
    <property type="match status" value="1"/>
</dbReference>